<comment type="caution">
    <text evidence="3">The sequence shown here is derived from an EMBL/GenBank/DDBJ whole genome shotgun (WGS) entry which is preliminary data.</text>
</comment>
<sequence length="77" mass="9123">MQNTENTNECIKWIEEAISKEYFRLYEHKYFSNVQRIGTGGFGKVYRVNWKNSDQYLALKSFSNVDDVIAKEIVHEV</sequence>
<feature type="binding site" evidence="1">
    <location>
        <position position="60"/>
    </location>
    <ligand>
        <name>ATP</name>
        <dbReference type="ChEBI" id="CHEBI:30616"/>
    </ligand>
</feature>
<dbReference type="Proteomes" id="UP000018888">
    <property type="component" value="Unassembled WGS sequence"/>
</dbReference>
<keyword evidence="4" id="KW-1185">Reference proteome</keyword>
<feature type="domain" description="Protein kinase" evidence="2">
    <location>
        <begin position="31"/>
        <end position="77"/>
    </location>
</feature>
<dbReference type="AlphaFoldDB" id="A0A2P4QTP4"/>
<proteinExistence type="predicted"/>
<accession>A0A2P4QTP4</accession>
<dbReference type="GO" id="GO:0004672">
    <property type="term" value="F:protein kinase activity"/>
    <property type="evidence" value="ECO:0007669"/>
    <property type="project" value="InterPro"/>
</dbReference>
<keyword evidence="1" id="KW-0067">ATP-binding</keyword>
<dbReference type="InterPro" id="IPR011009">
    <property type="entry name" value="Kinase-like_dom_sf"/>
</dbReference>
<gene>
    <name evidence="3" type="ORF">GLOIN_2v1511657</name>
</gene>
<dbReference type="InterPro" id="IPR000719">
    <property type="entry name" value="Prot_kinase_dom"/>
</dbReference>
<dbReference type="GO" id="GO:0005524">
    <property type="term" value="F:ATP binding"/>
    <property type="evidence" value="ECO:0007669"/>
    <property type="project" value="UniProtKB-UniRule"/>
</dbReference>
<evidence type="ECO:0000259" key="2">
    <source>
        <dbReference type="PROSITE" id="PS50011"/>
    </source>
</evidence>
<keyword evidence="1" id="KW-0547">Nucleotide-binding</keyword>
<dbReference type="InterPro" id="IPR017441">
    <property type="entry name" value="Protein_kinase_ATP_BS"/>
</dbReference>
<evidence type="ECO:0000313" key="3">
    <source>
        <dbReference type="EMBL" id="POG80928.1"/>
    </source>
</evidence>
<reference evidence="3 4" key="2">
    <citation type="journal article" date="2018" name="New Phytol.">
        <title>High intraspecific genome diversity in the model arbuscular mycorrhizal symbiont Rhizophagus irregularis.</title>
        <authorList>
            <person name="Chen E.C.H."/>
            <person name="Morin E."/>
            <person name="Beaudet D."/>
            <person name="Noel J."/>
            <person name="Yildirir G."/>
            <person name="Ndikumana S."/>
            <person name="Charron P."/>
            <person name="St-Onge C."/>
            <person name="Giorgi J."/>
            <person name="Kruger M."/>
            <person name="Marton T."/>
            <person name="Ropars J."/>
            <person name="Grigoriev I.V."/>
            <person name="Hainaut M."/>
            <person name="Henrissat B."/>
            <person name="Roux C."/>
            <person name="Martin F."/>
            <person name="Corradi N."/>
        </authorList>
    </citation>
    <scope>NUCLEOTIDE SEQUENCE [LARGE SCALE GENOMIC DNA]</scope>
    <source>
        <strain evidence="3 4">DAOM 197198</strain>
    </source>
</reference>
<dbReference type="SUPFAM" id="SSF56112">
    <property type="entry name" value="Protein kinase-like (PK-like)"/>
    <property type="match status" value="1"/>
</dbReference>
<evidence type="ECO:0000256" key="1">
    <source>
        <dbReference type="PROSITE-ProRule" id="PRU10141"/>
    </source>
</evidence>
<dbReference type="PROSITE" id="PS50011">
    <property type="entry name" value="PROTEIN_KINASE_DOM"/>
    <property type="match status" value="1"/>
</dbReference>
<dbReference type="Gene3D" id="3.30.200.20">
    <property type="entry name" value="Phosphorylase Kinase, domain 1"/>
    <property type="match status" value="1"/>
</dbReference>
<dbReference type="PROSITE" id="PS00107">
    <property type="entry name" value="PROTEIN_KINASE_ATP"/>
    <property type="match status" value="1"/>
</dbReference>
<feature type="non-terminal residue" evidence="3">
    <location>
        <position position="1"/>
    </location>
</feature>
<dbReference type="EMBL" id="AUPC02000014">
    <property type="protein sequence ID" value="POG80928.1"/>
    <property type="molecule type" value="Genomic_DNA"/>
</dbReference>
<protein>
    <recommendedName>
        <fullName evidence="2">Protein kinase domain-containing protein</fullName>
    </recommendedName>
</protein>
<evidence type="ECO:0000313" key="4">
    <source>
        <dbReference type="Proteomes" id="UP000018888"/>
    </source>
</evidence>
<name>A0A2P4QTP4_RHIID</name>
<organism evidence="3 4">
    <name type="scientific">Rhizophagus irregularis (strain DAOM 181602 / DAOM 197198 / MUCL 43194)</name>
    <name type="common">Arbuscular mycorrhizal fungus</name>
    <name type="synonym">Glomus intraradices</name>
    <dbReference type="NCBI Taxonomy" id="747089"/>
    <lineage>
        <taxon>Eukaryota</taxon>
        <taxon>Fungi</taxon>
        <taxon>Fungi incertae sedis</taxon>
        <taxon>Mucoromycota</taxon>
        <taxon>Glomeromycotina</taxon>
        <taxon>Glomeromycetes</taxon>
        <taxon>Glomerales</taxon>
        <taxon>Glomeraceae</taxon>
        <taxon>Rhizophagus</taxon>
    </lineage>
</organism>
<reference evidence="3 4" key="1">
    <citation type="journal article" date="2013" name="Proc. Natl. Acad. Sci. U.S.A.">
        <title>Genome of an arbuscular mycorrhizal fungus provides insight into the oldest plant symbiosis.</title>
        <authorList>
            <person name="Tisserant E."/>
            <person name="Malbreil M."/>
            <person name="Kuo A."/>
            <person name="Kohler A."/>
            <person name="Symeonidi A."/>
            <person name="Balestrini R."/>
            <person name="Charron P."/>
            <person name="Duensing N."/>
            <person name="Frei Dit Frey N."/>
            <person name="Gianinazzi-Pearson V."/>
            <person name="Gilbert L.B."/>
            <person name="Handa Y."/>
            <person name="Herr J.R."/>
            <person name="Hijri M."/>
            <person name="Koul R."/>
            <person name="Kawaguchi M."/>
            <person name="Krajinski F."/>
            <person name="Lammers P.J."/>
            <person name="Masclaux F.G."/>
            <person name="Murat C."/>
            <person name="Morin E."/>
            <person name="Ndikumana S."/>
            <person name="Pagni M."/>
            <person name="Petitpierre D."/>
            <person name="Requena N."/>
            <person name="Rosikiewicz P."/>
            <person name="Riley R."/>
            <person name="Saito K."/>
            <person name="San Clemente H."/>
            <person name="Shapiro H."/>
            <person name="van Tuinen D."/>
            <person name="Becard G."/>
            <person name="Bonfante P."/>
            <person name="Paszkowski U."/>
            <person name="Shachar-Hill Y.Y."/>
            <person name="Tuskan G.A."/>
            <person name="Young P.W."/>
            <person name="Sanders I.R."/>
            <person name="Henrissat B."/>
            <person name="Rensing S.A."/>
            <person name="Grigoriev I.V."/>
            <person name="Corradi N."/>
            <person name="Roux C."/>
            <person name="Martin F."/>
        </authorList>
    </citation>
    <scope>NUCLEOTIDE SEQUENCE [LARGE SCALE GENOMIC DNA]</scope>
    <source>
        <strain evidence="3 4">DAOM 197198</strain>
    </source>
</reference>